<dbReference type="SUPFAM" id="SSF55008">
    <property type="entry name" value="HMA, heavy metal-associated domain"/>
    <property type="match status" value="1"/>
</dbReference>
<sequence length="134" mass="15898">MRHLRWGEKESREQKVEIKVPIVDEKKKSKIMQTISKQSGILSMTVDREKNTVTVVGNEDLDVTDLTTVLRKRMRSTHIVIDTVTQVDEKKEKEEKERKKMEEEYYKNYWPSFFYPPHYAVHQTCQTADACCLM</sequence>
<dbReference type="AlphaFoldDB" id="A0A0D9XBU8"/>
<reference evidence="2" key="3">
    <citation type="submission" date="2015-04" db="UniProtKB">
        <authorList>
            <consortium name="EnsemblPlants"/>
        </authorList>
    </citation>
    <scope>IDENTIFICATION</scope>
</reference>
<organism evidence="2 3">
    <name type="scientific">Leersia perrieri</name>
    <dbReference type="NCBI Taxonomy" id="77586"/>
    <lineage>
        <taxon>Eukaryota</taxon>
        <taxon>Viridiplantae</taxon>
        <taxon>Streptophyta</taxon>
        <taxon>Embryophyta</taxon>
        <taxon>Tracheophyta</taxon>
        <taxon>Spermatophyta</taxon>
        <taxon>Magnoliopsida</taxon>
        <taxon>Liliopsida</taxon>
        <taxon>Poales</taxon>
        <taxon>Poaceae</taxon>
        <taxon>BOP clade</taxon>
        <taxon>Oryzoideae</taxon>
        <taxon>Oryzeae</taxon>
        <taxon>Oryzinae</taxon>
        <taxon>Leersia</taxon>
    </lineage>
</organism>
<keyword evidence="3" id="KW-1185">Reference proteome</keyword>
<reference evidence="2 3" key="1">
    <citation type="submission" date="2012-08" db="EMBL/GenBank/DDBJ databases">
        <title>Oryza genome evolution.</title>
        <authorList>
            <person name="Wing R.A."/>
        </authorList>
    </citation>
    <scope>NUCLEOTIDE SEQUENCE</scope>
</reference>
<name>A0A0D9XBU8_9ORYZ</name>
<dbReference type="HOGENOM" id="CLU_127911_1_0_1"/>
<proteinExistence type="predicted"/>
<dbReference type="PANTHER" id="PTHR46371">
    <property type="entry name" value="OS04G0464100 PROTEIN"/>
    <property type="match status" value="1"/>
</dbReference>
<reference evidence="3" key="2">
    <citation type="submission" date="2013-12" db="EMBL/GenBank/DDBJ databases">
        <authorList>
            <person name="Yu Y."/>
            <person name="Lee S."/>
            <person name="de Baynast K."/>
            <person name="Wissotski M."/>
            <person name="Liu L."/>
            <person name="Talag J."/>
            <person name="Goicoechea J."/>
            <person name="Angelova A."/>
            <person name="Jetty R."/>
            <person name="Kudrna D."/>
            <person name="Golser W."/>
            <person name="Rivera L."/>
            <person name="Zhang J."/>
            <person name="Wing R."/>
        </authorList>
    </citation>
    <scope>NUCLEOTIDE SEQUENCE</scope>
</reference>
<dbReference type="InterPro" id="IPR036163">
    <property type="entry name" value="HMA_dom_sf"/>
</dbReference>
<accession>A0A0D9XBU8</accession>
<dbReference type="STRING" id="77586.A0A0D9XBU8"/>
<evidence type="ECO:0000313" key="2">
    <source>
        <dbReference type="EnsemblPlants" id="LPERR09G02110.1"/>
    </source>
</evidence>
<dbReference type="Pfam" id="PF00403">
    <property type="entry name" value="HMA"/>
    <property type="match status" value="1"/>
</dbReference>
<evidence type="ECO:0000259" key="1">
    <source>
        <dbReference type="PROSITE" id="PS50846"/>
    </source>
</evidence>
<dbReference type="InterPro" id="IPR044296">
    <property type="entry name" value="HIPP46"/>
</dbReference>
<dbReference type="EnsemblPlants" id="LPERR09G02110.1">
    <property type="protein sequence ID" value="LPERR09G02110.1"/>
    <property type="gene ID" value="LPERR09G02110"/>
</dbReference>
<dbReference type="Gene3D" id="3.30.70.100">
    <property type="match status" value="1"/>
</dbReference>
<dbReference type="Gramene" id="LPERR09G02110.1">
    <property type="protein sequence ID" value="LPERR09G02110.1"/>
    <property type="gene ID" value="LPERR09G02110"/>
</dbReference>
<feature type="domain" description="HMA" evidence="1">
    <location>
        <begin position="13"/>
        <end position="78"/>
    </location>
</feature>
<dbReference type="InterPro" id="IPR006121">
    <property type="entry name" value="HMA_dom"/>
</dbReference>
<protein>
    <recommendedName>
        <fullName evidence="1">HMA domain-containing protein</fullName>
    </recommendedName>
</protein>
<dbReference type="PROSITE" id="PS50846">
    <property type="entry name" value="HMA_2"/>
    <property type="match status" value="1"/>
</dbReference>
<dbReference type="Proteomes" id="UP000032180">
    <property type="component" value="Chromosome 9"/>
</dbReference>
<evidence type="ECO:0000313" key="3">
    <source>
        <dbReference type="Proteomes" id="UP000032180"/>
    </source>
</evidence>
<dbReference type="GO" id="GO:0046872">
    <property type="term" value="F:metal ion binding"/>
    <property type="evidence" value="ECO:0007669"/>
    <property type="project" value="InterPro"/>
</dbReference>